<dbReference type="PANTHER" id="PTHR11139">
    <property type="entry name" value="ATAXIA TELANGIECTASIA MUTATED ATM -RELATED"/>
    <property type="match status" value="1"/>
</dbReference>
<comment type="catalytic activity">
    <reaction evidence="8">
        <text>L-seryl-[protein] + ATP = O-phospho-L-seryl-[protein] + ADP + H(+)</text>
        <dbReference type="Rhea" id="RHEA:17989"/>
        <dbReference type="Rhea" id="RHEA-COMP:9863"/>
        <dbReference type="Rhea" id="RHEA-COMP:11604"/>
        <dbReference type="ChEBI" id="CHEBI:15378"/>
        <dbReference type="ChEBI" id="CHEBI:29999"/>
        <dbReference type="ChEBI" id="CHEBI:30616"/>
        <dbReference type="ChEBI" id="CHEBI:83421"/>
        <dbReference type="ChEBI" id="CHEBI:456216"/>
        <dbReference type="EC" id="2.7.11.1"/>
    </reaction>
</comment>
<dbReference type="GO" id="GO:0106310">
    <property type="term" value="F:protein serine kinase activity"/>
    <property type="evidence" value="ECO:0007669"/>
    <property type="project" value="RHEA"/>
</dbReference>
<dbReference type="InterPro" id="IPR011989">
    <property type="entry name" value="ARM-like"/>
</dbReference>
<dbReference type="InterPro" id="IPR011990">
    <property type="entry name" value="TPR-like_helical_dom_sf"/>
</dbReference>
<name>R7QD29_CHOCR</name>
<dbReference type="SUPFAM" id="SSF47212">
    <property type="entry name" value="FKBP12-rapamycin-binding domain of FKBP-rapamycin-associated protein (FRAP)"/>
    <property type="match status" value="1"/>
</dbReference>
<feature type="domain" description="FAT" evidence="12">
    <location>
        <begin position="1350"/>
        <end position="1951"/>
    </location>
</feature>
<feature type="domain" description="PI3K/PI4K catalytic" evidence="11">
    <location>
        <begin position="2128"/>
        <end position="2444"/>
    </location>
</feature>
<keyword evidence="15" id="KW-1185">Reference proteome</keyword>
<dbReference type="InterPro" id="IPR014009">
    <property type="entry name" value="PIK_FAT"/>
</dbReference>
<dbReference type="GO" id="GO:0031929">
    <property type="term" value="P:TOR signaling"/>
    <property type="evidence" value="ECO:0007669"/>
    <property type="project" value="TreeGrafter"/>
</dbReference>
<dbReference type="GO" id="GO:0004674">
    <property type="term" value="F:protein serine/threonine kinase activity"/>
    <property type="evidence" value="ECO:0007669"/>
    <property type="project" value="UniProtKB-KW"/>
</dbReference>
<dbReference type="OrthoDB" id="381190at2759"/>
<dbReference type="SMART" id="SM01345">
    <property type="entry name" value="Rapamycin_bind"/>
    <property type="match status" value="1"/>
</dbReference>
<evidence type="ECO:0000256" key="7">
    <source>
        <dbReference type="ARBA" id="ARBA00047899"/>
    </source>
</evidence>
<dbReference type="PROSITE" id="PS00916">
    <property type="entry name" value="PI3_4_KINASE_2"/>
    <property type="match status" value="1"/>
</dbReference>
<feature type="domain" description="FATC" evidence="13">
    <location>
        <begin position="2516"/>
        <end position="2548"/>
    </location>
</feature>
<dbReference type="Gene3D" id="3.30.1010.10">
    <property type="entry name" value="Phosphatidylinositol 3-kinase Catalytic Subunit, Chain A, domain 4"/>
    <property type="match status" value="1"/>
</dbReference>
<proteinExistence type="inferred from homology"/>
<dbReference type="RefSeq" id="XP_005715160.1">
    <property type="nucleotide sequence ID" value="XM_005715103.1"/>
</dbReference>
<dbReference type="InterPro" id="IPR050517">
    <property type="entry name" value="DDR_Repair_Kinase"/>
</dbReference>
<feature type="region of interest" description="Disordered" evidence="10">
    <location>
        <begin position="297"/>
        <end position="374"/>
    </location>
</feature>
<evidence type="ECO:0000259" key="13">
    <source>
        <dbReference type="PROSITE" id="PS51190"/>
    </source>
</evidence>
<evidence type="ECO:0000256" key="8">
    <source>
        <dbReference type="ARBA" id="ARBA00048679"/>
    </source>
</evidence>
<dbReference type="Pfam" id="PF11865">
    <property type="entry name" value="mTOR_dom"/>
    <property type="match status" value="2"/>
</dbReference>
<dbReference type="Gramene" id="CDF35341">
    <property type="protein sequence ID" value="CDF35341"/>
    <property type="gene ID" value="CHC_T00003906001"/>
</dbReference>
<dbReference type="Pfam" id="PF08771">
    <property type="entry name" value="FRB_dom"/>
    <property type="match status" value="1"/>
</dbReference>
<dbReference type="PROSITE" id="PS51190">
    <property type="entry name" value="FATC"/>
    <property type="match status" value="1"/>
</dbReference>
<dbReference type="GO" id="GO:0080090">
    <property type="term" value="P:regulation of primary metabolic process"/>
    <property type="evidence" value="ECO:0007669"/>
    <property type="project" value="UniProtKB-ARBA"/>
</dbReference>
<dbReference type="InterPro" id="IPR024585">
    <property type="entry name" value="mTOR_dom"/>
</dbReference>
<dbReference type="PROSITE" id="PS00915">
    <property type="entry name" value="PI3_4_KINASE_1"/>
    <property type="match status" value="1"/>
</dbReference>
<keyword evidence="9" id="KW-0723">Serine/threonine-protein kinase</keyword>
<dbReference type="KEGG" id="ccp:CHC_T00003906001"/>
<dbReference type="Proteomes" id="UP000012073">
    <property type="component" value="Unassembled WGS sequence"/>
</dbReference>
<dbReference type="InterPro" id="IPR016024">
    <property type="entry name" value="ARM-type_fold"/>
</dbReference>
<organism evidence="14 15">
    <name type="scientific">Chondrus crispus</name>
    <name type="common">Carrageen Irish moss</name>
    <name type="synonym">Polymorpha crispa</name>
    <dbReference type="NCBI Taxonomy" id="2769"/>
    <lineage>
        <taxon>Eukaryota</taxon>
        <taxon>Rhodophyta</taxon>
        <taxon>Florideophyceae</taxon>
        <taxon>Rhodymeniophycidae</taxon>
        <taxon>Gigartinales</taxon>
        <taxon>Gigartinaceae</taxon>
        <taxon>Chondrus</taxon>
    </lineage>
</organism>
<dbReference type="InterPro" id="IPR011009">
    <property type="entry name" value="Kinase-like_dom_sf"/>
</dbReference>
<dbReference type="PhylomeDB" id="R7QD29"/>
<evidence type="ECO:0000313" key="14">
    <source>
        <dbReference type="EMBL" id="CDF35341.1"/>
    </source>
</evidence>
<evidence type="ECO:0000256" key="5">
    <source>
        <dbReference type="ARBA" id="ARBA00022777"/>
    </source>
</evidence>
<dbReference type="InterPro" id="IPR036738">
    <property type="entry name" value="FRB_sf"/>
</dbReference>
<dbReference type="GO" id="GO:0044877">
    <property type="term" value="F:protein-containing complex binding"/>
    <property type="evidence" value="ECO:0007669"/>
    <property type="project" value="InterPro"/>
</dbReference>
<dbReference type="PROSITE" id="PS51189">
    <property type="entry name" value="FAT"/>
    <property type="match status" value="1"/>
</dbReference>
<dbReference type="GO" id="GO:0005524">
    <property type="term" value="F:ATP binding"/>
    <property type="evidence" value="ECO:0007669"/>
    <property type="project" value="UniProtKB-KW"/>
</dbReference>
<evidence type="ECO:0000256" key="9">
    <source>
        <dbReference type="RuleBase" id="RU364109"/>
    </source>
</evidence>
<dbReference type="InterPro" id="IPR009076">
    <property type="entry name" value="FRB_dom"/>
</dbReference>
<dbReference type="Pfam" id="PF02259">
    <property type="entry name" value="FAT"/>
    <property type="match status" value="1"/>
</dbReference>
<keyword evidence="4 9" id="KW-0547">Nucleotide-binding</keyword>
<evidence type="ECO:0000256" key="1">
    <source>
        <dbReference type="ARBA" id="ARBA00011031"/>
    </source>
</evidence>
<dbReference type="SUPFAM" id="SSF48371">
    <property type="entry name" value="ARM repeat"/>
    <property type="match status" value="1"/>
</dbReference>
<dbReference type="GO" id="GO:0005634">
    <property type="term" value="C:nucleus"/>
    <property type="evidence" value="ECO:0007669"/>
    <property type="project" value="TreeGrafter"/>
</dbReference>
<keyword evidence="3" id="KW-0677">Repeat</keyword>
<sequence>MVITSLAREKRVSSVIFCRQAPKLCRDMWRVCWDPKARIRECGVRALQAVLEITVTRAEKVVVSRTVPLATSSSSPKANKGVPVVHGSMAVLGTLLFSDKTVSFMHPYAAELCNLVLRYQTCKEPLLRQALAWLLPALVRLDGDLFANRFLNSVHTSTLGLIENPRFPGEERGRSLVALAEIAKQMPPDSSTTLIPDMLRVCREALRLSDAFHDYHLIPEHDVILAISQLAKAERCGPFFEKAVREGLLTQMFNTNFTNSLVMAVDNIGNVVPTFAEPIRLRLVHLIAATLKKRMKGRSDGFSPTQSKDSSVADRRPKLGARNGVVPRTQSLMSLEVSPRQTDTRMKSASMQPGLQKAGKGDKDISASPQAKSRDYFRPSPIIDELYRIDSSPDLASRPEVKAFNALLKEDLMERSFSGRTENTFMPPEPSQDVEIDQNNSPCVALKAIVNYDFSDMQVQDFISFATEFVIGYVEQNSVKVRVLAVAACAKLMLSAAELWAGPTSARRLPKQLRRGIHLILEQLLSIAVADPSIDVRYVAIRSLDQQIFYPYLLQPEMLEKLFLCCLDESLAMRDTALAIAGRLSQRNPAHVLPSLRNQLVHFMTVLKCDGECFATERRRATELLYTLVHNAPGLTVPYTTTLMEALLLRLQEAHRFSDPGMALPLLKSVAELGGTMGRIDLPFRALAAFVQNTAQAIKPYIEHPQLLPELIQSLQGEADEEVRLHAEILLGSLGAVDPDEHKHVAIINYRAKESSVDRMPGGASQGHSTYRQSASAPHILLPWNTAGYTLRTVGAEGKGPLTEQEHKIQERYGIQDKKTNRLAMKTGTYQGGPKKPARNLEEDQIDIETYEEELTVSLALFELGSTKLMKKIAGYSPPWAEPEMIKDSLIGRLEHPFTASPDYFPSAALEGLHKIIGNPRLRDQHREACQAIVYILKSVGPKCANFLPSVVPRIEWLLAQSLAKDSRKGTRFGQLEQHLMQRLADIVATAGHMYRPFTFDTVLLVLAFFNSAKQSAGCVTSACTLLSRLSGAIDAEFKPVIATVLPFLLNAMVQDRSANGAISTAVLRTLESFGNLLGNYHSIVLVTLMEVVSTRACFTIKAAALTTLIRIVSCYKYVEVFSCVMHPLMKILAGARDRTYDRPSLTSALTEIGVRASKRFDVFVPVVAKALRASNVQRSKEMVYRALKACLMRRDPDIVRELLEEEQGTTFGSMPVLHEGGMDGSGMSSFDSPELVAKWEVNHNCTAQDWMNWFSSVGAVMFEQSGSPAFRACGRVSDSYPDFIRELFNAAFLSCWTTNLSHQTKSRICDALETAMSSDTIPVTILQAILFLFEYMDHAERPLPAATAKLARTACKCGAFAKAVRYREQDYVQHFDSKDQMKEDVIGEDGLMEIYEKLGQTESAVGTVIHYQKTSGEEASEEWYEKLQQWDDALKSYRKTIRFHSGNEEERESTLLGALRCLNEIGEWREMNTLLQEARQACHGNMNALRQLALQGKGASVTFDLGLWDEFEQCVDVLETDTYDGCFYHTLLSIELGKEQPIYLDKAEKFLHQARRKLDLELTARVSEAYPRAYVHVVNAQLLVEMEEIIQFLRLSRKDAIAFGKGRLDDVWTERLKGCKHDMFSWYRLLMIRALVQRPVDVKEHWLDFTNICWKNKRLPWASEALRKLVSSCSEQSQGDNAYTSQHPVSANNVPLVGEWNTNFLLSIREVEVRFACIKHLWNVGRRVEAFKTLDACRDDFAFSRLEPRVRFENSHSEEVRHIGNNGQAVLTSDVFLRLAEWGETIICDGLEANISDDLPLTYADRAVRIRPDWAEAWHYWGNLNANRFKALVKGNKSKRRHLGRRYFDQAVKALFTAIDLDTSMSTLEDSLKVLTLWFNYGGFAGVHAIFDKCFEHTNIIMWLAVVPQIIARLYSPFQQVQAGVKKLLTKIGKQHPQIAVYPLTVAKGAIGEGLLKRRKAADEILAELKVHHRELVEQSDLVSTELVRAAIVWAELWFEKLEEASKLYFVEHNTGEMLDILLRLHEEIERGAKTEYEENFINEFGKTLKDAANLIRRKESTRNYMIAAWQHYHEVFGKLQKVQNSMMLMDLEKVSRRLHEASDLVLAIPGTYDPNNKEEVIGIRKFGAHLYVLQSKQRPRKLSMLGSDGREYDFLLKGHEDLRQDERVMQVFRLINKIFAKSTHRVVLTGVEMKTYTVVSLSSNVGLIEWVPECDTMHALVKEYREVRKIMPNVEHKVMLRLAAEPDRLPLLHKVDLFEAMLQQTGSVDIAKVLWLQSRNSEIWLETRNTYAKSLATTSMTGYLLGLGDRHPSNLMIERSTGRVMHIDFGDCFEVAMSRDKFPETVPFRLTRMLVHALEPCGVDGFFRHTAEATMEVLRQRDPRESLMSLMEAFVYDPLLRWKLIGPEELDQIRKESRSARAEANATNGMAPDTLQPSRQDTEESEEMPEIKSLEATGCLSRSVRKARMRQMRAVRNGDQFHDEKIIGISKEKARCALERFESKLYGTDFERNVELSVAEQVNRLIEDAQSIENLCALFMGWCAFW</sequence>
<dbReference type="InterPro" id="IPR003151">
    <property type="entry name" value="PIK-rel_kinase_FAT"/>
</dbReference>
<dbReference type="InterPro" id="IPR000403">
    <property type="entry name" value="PI3/4_kinase_cat_dom"/>
</dbReference>
<keyword evidence="5 9" id="KW-0418">Kinase</keyword>
<dbReference type="EC" id="2.7.11.1" evidence="9"/>
<dbReference type="InterPro" id="IPR003152">
    <property type="entry name" value="FATC_dom"/>
</dbReference>
<dbReference type="InterPro" id="IPR018936">
    <property type="entry name" value="PI3/4_kinase_CS"/>
</dbReference>
<dbReference type="Gene3D" id="1.25.10.10">
    <property type="entry name" value="Leucine-rich Repeat Variant"/>
    <property type="match status" value="2"/>
</dbReference>
<keyword evidence="6 9" id="KW-0067">ATP-binding</keyword>
<dbReference type="PROSITE" id="PS50290">
    <property type="entry name" value="PI3_4_KINASE_3"/>
    <property type="match status" value="1"/>
</dbReference>
<protein>
    <recommendedName>
        <fullName evidence="9">Serine/threonine-protein kinase TOR</fullName>
        <ecNumber evidence="9">2.7.11.1</ecNumber>
    </recommendedName>
</protein>
<evidence type="ECO:0000256" key="6">
    <source>
        <dbReference type="ARBA" id="ARBA00022840"/>
    </source>
</evidence>
<comment type="catalytic activity">
    <reaction evidence="7 9">
        <text>L-threonyl-[protein] + ATP = O-phospho-L-threonyl-[protein] + ADP + H(+)</text>
        <dbReference type="Rhea" id="RHEA:46608"/>
        <dbReference type="Rhea" id="RHEA-COMP:11060"/>
        <dbReference type="Rhea" id="RHEA-COMP:11605"/>
        <dbReference type="ChEBI" id="CHEBI:15378"/>
        <dbReference type="ChEBI" id="CHEBI:30013"/>
        <dbReference type="ChEBI" id="CHEBI:30616"/>
        <dbReference type="ChEBI" id="CHEBI:61977"/>
        <dbReference type="ChEBI" id="CHEBI:456216"/>
        <dbReference type="EC" id="2.7.11.1"/>
    </reaction>
</comment>
<keyword evidence="2 9" id="KW-0808">Transferase</keyword>
<evidence type="ECO:0000256" key="10">
    <source>
        <dbReference type="SAM" id="MobiDB-lite"/>
    </source>
</evidence>
<evidence type="ECO:0000259" key="11">
    <source>
        <dbReference type="PROSITE" id="PS50290"/>
    </source>
</evidence>
<dbReference type="GO" id="GO:0031932">
    <property type="term" value="C:TORC2 complex"/>
    <property type="evidence" value="ECO:0007669"/>
    <property type="project" value="TreeGrafter"/>
</dbReference>
<dbReference type="Pfam" id="PF00454">
    <property type="entry name" value="PI3_PI4_kinase"/>
    <property type="match status" value="1"/>
</dbReference>
<evidence type="ECO:0000313" key="15">
    <source>
        <dbReference type="Proteomes" id="UP000012073"/>
    </source>
</evidence>
<comment type="similarity">
    <text evidence="1 9">Belongs to the PI3/PI4-kinase family.</text>
</comment>
<dbReference type="GeneID" id="17322878"/>
<gene>
    <name evidence="14" type="ORF">CHC_T00003906001</name>
</gene>
<dbReference type="GO" id="GO:0031931">
    <property type="term" value="C:TORC1 complex"/>
    <property type="evidence" value="ECO:0007669"/>
    <property type="project" value="TreeGrafter"/>
</dbReference>
<dbReference type="InterPro" id="IPR026683">
    <property type="entry name" value="TOR_cat"/>
</dbReference>
<dbReference type="STRING" id="2769.R7QD29"/>
<dbReference type="CDD" id="cd05169">
    <property type="entry name" value="PIKKc_TOR"/>
    <property type="match status" value="1"/>
</dbReference>
<evidence type="ECO:0000256" key="3">
    <source>
        <dbReference type="ARBA" id="ARBA00022737"/>
    </source>
</evidence>
<dbReference type="EMBL" id="HG001728">
    <property type="protein sequence ID" value="CDF35341.1"/>
    <property type="molecule type" value="Genomic_DNA"/>
</dbReference>
<reference evidence="15" key="1">
    <citation type="journal article" date="2013" name="Proc. Natl. Acad. Sci. U.S.A.">
        <title>Genome structure and metabolic features in the red seaweed Chondrus crispus shed light on evolution of the Archaeplastida.</title>
        <authorList>
            <person name="Collen J."/>
            <person name="Porcel B."/>
            <person name="Carre W."/>
            <person name="Ball S.G."/>
            <person name="Chaparro C."/>
            <person name="Tonon T."/>
            <person name="Barbeyron T."/>
            <person name="Michel G."/>
            <person name="Noel B."/>
            <person name="Valentin K."/>
            <person name="Elias M."/>
            <person name="Artiguenave F."/>
            <person name="Arun A."/>
            <person name="Aury J.M."/>
            <person name="Barbosa-Neto J.F."/>
            <person name="Bothwell J.H."/>
            <person name="Bouget F.Y."/>
            <person name="Brillet L."/>
            <person name="Cabello-Hurtado F."/>
            <person name="Capella-Gutierrez S."/>
            <person name="Charrier B."/>
            <person name="Cladiere L."/>
            <person name="Cock J.M."/>
            <person name="Coelho S.M."/>
            <person name="Colleoni C."/>
            <person name="Czjzek M."/>
            <person name="Da Silva C."/>
            <person name="Delage L."/>
            <person name="Denoeud F."/>
            <person name="Deschamps P."/>
            <person name="Dittami S.M."/>
            <person name="Gabaldon T."/>
            <person name="Gachon C.M."/>
            <person name="Groisillier A."/>
            <person name="Herve C."/>
            <person name="Jabbari K."/>
            <person name="Katinka M."/>
            <person name="Kloareg B."/>
            <person name="Kowalczyk N."/>
            <person name="Labadie K."/>
            <person name="Leblanc C."/>
            <person name="Lopez P.J."/>
            <person name="McLachlan D.H."/>
            <person name="Meslet-Cladiere L."/>
            <person name="Moustafa A."/>
            <person name="Nehr Z."/>
            <person name="Nyvall Collen P."/>
            <person name="Panaud O."/>
            <person name="Partensky F."/>
            <person name="Poulain J."/>
            <person name="Rensing S.A."/>
            <person name="Rousvoal S."/>
            <person name="Samson G."/>
            <person name="Symeonidi A."/>
            <person name="Weissenbach J."/>
            <person name="Zambounis A."/>
            <person name="Wincker P."/>
            <person name="Boyen C."/>
        </authorList>
    </citation>
    <scope>NUCLEOTIDE SEQUENCE [LARGE SCALE GENOMIC DNA]</scope>
    <source>
        <strain evidence="15">cv. Stackhouse</strain>
    </source>
</reference>
<dbReference type="SMART" id="SM00146">
    <property type="entry name" value="PI3Kc"/>
    <property type="match status" value="1"/>
</dbReference>
<dbReference type="InterPro" id="IPR036940">
    <property type="entry name" value="PI3/4_kinase_cat_sf"/>
</dbReference>
<evidence type="ECO:0000259" key="12">
    <source>
        <dbReference type="PROSITE" id="PS51189"/>
    </source>
</evidence>
<dbReference type="SUPFAM" id="SSF56112">
    <property type="entry name" value="Protein kinase-like (PK-like)"/>
    <property type="match status" value="1"/>
</dbReference>
<dbReference type="GO" id="GO:0005737">
    <property type="term" value="C:cytoplasm"/>
    <property type="evidence" value="ECO:0007669"/>
    <property type="project" value="TreeGrafter"/>
</dbReference>
<dbReference type="GO" id="GO:0016242">
    <property type="term" value="P:negative regulation of macroautophagy"/>
    <property type="evidence" value="ECO:0007669"/>
    <property type="project" value="TreeGrafter"/>
</dbReference>
<feature type="region of interest" description="Disordered" evidence="10">
    <location>
        <begin position="2417"/>
        <end position="2451"/>
    </location>
</feature>
<dbReference type="SMART" id="SM01346">
    <property type="entry name" value="DUF3385"/>
    <property type="match status" value="1"/>
</dbReference>
<dbReference type="Gene3D" id="1.25.40.10">
    <property type="entry name" value="Tetratricopeptide repeat domain"/>
    <property type="match status" value="1"/>
</dbReference>
<evidence type="ECO:0000256" key="2">
    <source>
        <dbReference type="ARBA" id="ARBA00022679"/>
    </source>
</evidence>
<accession>R7QD29</accession>
<dbReference type="Pfam" id="PF02260">
    <property type="entry name" value="FATC"/>
    <property type="match status" value="1"/>
</dbReference>
<dbReference type="Gene3D" id="1.10.1070.11">
    <property type="entry name" value="Phosphatidylinositol 3-/4-kinase, catalytic domain"/>
    <property type="match status" value="1"/>
</dbReference>
<dbReference type="SMART" id="SM01343">
    <property type="entry name" value="FATC"/>
    <property type="match status" value="1"/>
</dbReference>
<dbReference type="PANTHER" id="PTHR11139:SF9">
    <property type="entry name" value="SERINE_THREONINE-PROTEIN KINASE MTOR"/>
    <property type="match status" value="1"/>
</dbReference>
<dbReference type="OMA" id="MWLRFVS"/>
<evidence type="ECO:0000256" key="4">
    <source>
        <dbReference type="ARBA" id="ARBA00022741"/>
    </source>
</evidence>